<proteinExistence type="predicted"/>
<gene>
    <name evidence="1" type="ORF">PBLR_12619</name>
</gene>
<accession>A0A383RAJ9</accession>
<name>A0A383RAJ9_PAEAL</name>
<protein>
    <submittedName>
        <fullName evidence="1">Uncharacterized protein</fullName>
    </submittedName>
</protein>
<reference evidence="2" key="1">
    <citation type="submission" date="2018-08" db="EMBL/GenBank/DDBJ databases">
        <authorList>
            <person name="Chevrot R."/>
        </authorList>
    </citation>
    <scope>NUCLEOTIDE SEQUENCE [LARGE SCALE GENOMIC DNA]</scope>
</reference>
<sequence>MIGAKRYRYLPADFEERREENHKALKQPHDSEAFIASLKQVLPLVVMVNALNS</sequence>
<evidence type="ECO:0000313" key="1">
    <source>
        <dbReference type="EMBL" id="SYX84197.1"/>
    </source>
</evidence>
<evidence type="ECO:0000313" key="2">
    <source>
        <dbReference type="Proteomes" id="UP000304148"/>
    </source>
</evidence>
<dbReference type="Proteomes" id="UP000304148">
    <property type="component" value="Chromosome"/>
</dbReference>
<organism evidence="1 2">
    <name type="scientific">Paenibacillus alvei</name>
    <name type="common">Bacillus alvei</name>
    <dbReference type="NCBI Taxonomy" id="44250"/>
    <lineage>
        <taxon>Bacteria</taxon>
        <taxon>Bacillati</taxon>
        <taxon>Bacillota</taxon>
        <taxon>Bacilli</taxon>
        <taxon>Bacillales</taxon>
        <taxon>Paenibacillaceae</taxon>
        <taxon>Paenibacillus</taxon>
    </lineage>
</organism>
<dbReference type="AlphaFoldDB" id="A0A383RAJ9"/>
<dbReference type="EMBL" id="LS992241">
    <property type="protein sequence ID" value="SYX84197.1"/>
    <property type="molecule type" value="Genomic_DNA"/>
</dbReference>